<comment type="similarity">
    <text evidence="3">Belongs to the methyl-accepting chemotaxis (MCP) protein family.</text>
</comment>
<feature type="compositionally biased region" description="Polar residues" evidence="5">
    <location>
        <begin position="134"/>
        <end position="145"/>
    </location>
</feature>
<dbReference type="OrthoDB" id="5573670at2"/>
<feature type="transmembrane region" description="Helical" evidence="6">
    <location>
        <begin position="40"/>
        <end position="61"/>
    </location>
</feature>
<evidence type="ECO:0000259" key="7">
    <source>
        <dbReference type="PROSITE" id="PS50111"/>
    </source>
</evidence>
<dbReference type="Pfam" id="PF00015">
    <property type="entry name" value="MCPsignal"/>
    <property type="match status" value="1"/>
</dbReference>
<dbReference type="InterPro" id="IPR004089">
    <property type="entry name" value="MCPsignal_dom"/>
</dbReference>
<dbReference type="GO" id="GO:0016020">
    <property type="term" value="C:membrane"/>
    <property type="evidence" value="ECO:0007669"/>
    <property type="project" value="UniProtKB-SubCell"/>
</dbReference>
<organism evidence="8 9">
    <name type="scientific">Thioalkalivibrio halophilus</name>
    <dbReference type="NCBI Taxonomy" id="252474"/>
    <lineage>
        <taxon>Bacteria</taxon>
        <taxon>Pseudomonadati</taxon>
        <taxon>Pseudomonadota</taxon>
        <taxon>Gammaproteobacteria</taxon>
        <taxon>Chromatiales</taxon>
        <taxon>Ectothiorhodospiraceae</taxon>
        <taxon>Thioalkalivibrio</taxon>
    </lineage>
</organism>
<keyword evidence="6" id="KW-0472">Membrane</keyword>
<keyword evidence="6" id="KW-0812">Transmembrane</keyword>
<feature type="region of interest" description="Disordered" evidence="5">
    <location>
        <begin position="379"/>
        <end position="400"/>
    </location>
</feature>
<evidence type="ECO:0000256" key="4">
    <source>
        <dbReference type="PROSITE-ProRule" id="PRU00284"/>
    </source>
</evidence>
<evidence type="ECO:0000313" key="9">
    <source>
        <dbReference type="Proteomes" id="UP000189177"/>
    </source>
</evidence>
<feature type="region of interest" description="Disordered" evidence="5">
    <location>
        <begin position="134"/>
        <end position="154"/>
    </location>
</feature>
<dbReference type="Proteomes" id="UP000189177">
    <property type="component" value="Unassembled WGS sequence"/>
</dbReference>
<evidence type="ECO:0000313" key="8">
    <source>
        <dbReference type="EMBL" id="OOC09555.1"/>
    </source>
</evidence>
<evidence type="ECO:0000256" key="1">
    <source>
        <dbReference type="ARBA" id="ARBA00004370"/>
    </source>
</evidence>
<comment type="caution">
    <text evidence="8">The sequence shown here is derived from an EMBL/GenBank/DDBJ whole genome shotgun (WGS) entry which is preliminary data.</text>
</comment>
<dbReference type="EMBL" id="MUZR01000044">
    <property type="protein sequence ID" value="OOC09555.1"/>
    <property type="molecule type" value="Genomic_DNA"/>
</dbReference>
<evidence type="ECO:0000256" key="6">
    <source>
        <dbReference type="SAM" id="Phobius"/>
    </source>
</evidence>
<dbReference type="SUPFAM" id="SSF58104">
    <property type="entry name" value="Methyl-accepting chemotaxis protein (MCP) signaling domain"/>
    <property type="match status" value="1"/>
</dbReference>
<dbReference type="PANTHER" id="PTHR32089">
    <property type="entry name" value="METHYL-ACCEPTING CHEMOTAXIS PROTEIN MCPB"/>
    <property type="match status" value="1"/>
</dbReference>
<dbReference type="GO" id="GO:0007165">
    <property type="term" value="P:signal transduction"/>
    <property type="evidence" value="ECO:0007669"/>
    <property type="project" value="UniProtKB-KW"/>
</dbReference>
<dbReference type="PROSITE" id="PS50111">
    <property type="entry name" value="CHEMOTAXIS_TRANSDUC_2"/>
    <property type="match status" value="1"/>
</dbReference>
<dbReference type="Gene3D" id="1.10.287.950">
    <property type="entry name" value="Methyl-accepting chemotaxis protein"/>
    <property type="match status" value="1"/>
</dbReference>
<keyword evidence="2 4" id="KW-0807">Transducer</keyword>
<dbReference type="PRINTS" id="PR00260">
    <property type="entry name" value="CHEMTRNSDUCR"/>
</dbReference>
<evidence type="ECO:0000256" key="2">
    <source>
        <dbReference type="ARBA" id="ARBA00023224"/>
    </source>
</evidence>
<reference evidence="8 9" key="1">
    <citation type="submission" date="2017-02" db="EMBL/GenBank/DDBJ databases">
        <title>Genomic diversity within the haloalkaliphilic genus Thioalkalivibrio.</title>
        <authorList>
            <person name="Ahn A.-C."/>
            <person name="Meier-Kolthoff J."/>
            <person name="Overmars L."/>
            <person name="Richter M."/>
            <person name="Woyke T."/>
            <person name="Sorokin D.Y."/>
            <person name="Muyzer G."/>
        </authorList>
    </citation>
    <scope>NUCLEOTIDE SEQUENCE [LARGE SCALE GENOMIC DNA]</scope>
    <source>
        <strain evidence="8 9">HL17</strain>
    </source>
</reference>
<dbReference type="GO" id="GO:0006935">
    <property type="term" value="P:chemotaxis"/>
    <property type="evidence" value="ECO:0007669"/>
    <property type="project" value="InterPro"/>
</dbReference>
<dbReference type="PANTHER" id="PTHR32089:SF112">
    <property type="entry name" value="LYSOZYME-LIKE PROTEIN-RELATED"/>
    <property type="match status" value="1"/>
</dbReference>
<feature type="domain" description="Methyl-accepting transducer" evidence="7">
    <location>
        <begin position="81"/>
        <end position="353"/>
    </location>
</feature>
<dbReference type="AlphaFoldDB" id="A0A1V2ZWT8"/>
<keyword evidence="9" id="KW-1185">Reference proteome</keyword>
<proteinExistence type="inferred from homology"/>
<evidence type="ECO:0000256" key="3">
    <source>
        <dbReference type="ARBA" id="ARBA00029447"/>
    </source>
</evidence>
<protein>
    <recommendedName>
        <fullName evidence="7">Methyl-accepting transducer domain-containing protein</fullName>
    </recommendedName>
</protein>
<comment type="subcellular location">
    <subcellularLocation>
        <location evidence="1">Membrane</location>
    </subcellularLocation>
</comment>
<accession>A0A1V2ZWT8</accession>
<dbReference type="STRING" id="252474.B1A74_10155"/>
<evidence type="ECO:0000256" key="5">
    <source>
        <dbReference type="SAM" id="MobiDB-lite"/>
    </source>
</evidence>
<keyword evidence="6" id="KW-1133">Transmembrane helix</keyword>
<sequence length="400" mass="44096">MTDWKQRLSHPALQRGLAIALVVTLLAGIAGVWLAGATAAATLLVIPLLLGAAIVAGLFLATDGHAETAAEDDAARGRADGAELSDEIDQVMRFELGQIEQEITRQKGLIEEAVKELGDSFSDMHQIAERQQELMSSDLSSTNNAGEDGKSQPEILRDLTRQSDETLQMFIDTLVEVSRQSVESAHHMEDMNQHMDGVFKLLDSAGEIADQTNLLALNASIEAARAGEAGRGFAVVADEVRNLSKRSATFHEDIRKQIEEARRSIRQAHDTVHAMASRDMSDSMEEKERVGSLFGYARQATEEMENRLQEEAELADRMNQAVATAVRSLQFEDIARQSLGTAEDALAHLHELQGILHEASSTDDARAMAERVRAWREDRQNRHHRAVNQENLDTGDVELF</sequence>
<name>A0A1V2ZWT8_9GAMM</name>
<feature type="transmembrane region" description="Helical" evidence="6">
    <location>
        <begin position="12"/>
        <end position="34"/>
    </location>
</feature>
<dbReference type="RefSeq" id="WP_077244566.1">
    <property type="nucleotide sequence ID" value="NZ_MUZR01000044.1"/>
</dbReference>
<dbReference type="SMART" id="SM00283">
    <property type="entry name" value="MA"/>
    <property type="match status" value="1"/>
</dbReference>
<dbReference type="InterPro" id="IPR004090">
    <property type="entry name" value="Chemotax_Me-accpt_rcpt"/>
</dbReference>
<gene>
    <name evidence="8" type="ORF">B1A74_10155</name>
</gene>
<dbReference type="GO" id="GO:0004888">
    <property type="term" value="F:transmembrane signaling receptor activity"/>
    <property type="evidence" value="ECO:0007669"/>
    <property type="project" value="InterPro"/>
</dbReference>